<evidence type="ECO:0000313" key="1">
    <source>
        <dbReference type="Proteomes" id="UP000887579"/>
    </source>
</evidence>
<sequence length="388" mass="43946">MGLVEMSTDLSNLFDQAFGKLSKTEVKDTSVGQIKEVFENFVKILNAKITVEGAEKDALATVSAKFIEFKEIINCLKDELADIQEKMDAFENTEVFSNGPQKLHTSWRSGDGGAAPALQRPVAVVNMMQQIEKTTDKVLPEYSISSEQSFAEWAERFKDILAASDITTEARKIALLSDGEHAAMAKLKIFPAMLEGQSLMVYAEKLEKLVNRALKEKAAEIISQRLLEEFLDRMPYNLAFYVREKVPTDFYEALNHARKFEAIWAIPPRPVANAIPKTVNIAEVTDSKNEISKLRLEMQQNGTQRSQAFVECFYCKEYGHYARDCAKKRERMFTNNGPGYQRRDNDFAASGIENADSRKIRELEMRVELLLNQNNTLANGRRCLDLSI</sequence>
<evidence type="ECO:0000313" key="2">
    <source>
        <dbReference type="WBParaSite" id="ES5_v2.g10054.t1"/>
    </source>
</evidence>
<dbReference type="WBParaSite" id="ES5_v2.g10054.t1">
    <property type="protein sequence ID" value="ES5_v2.g10054.t1"/>
    <property type="gene ID" value="ES5_v2.g10054"/>
</dbReference>
<protein>
    <submittedName>
        <fullName evidence="2">CCHC-type domain-containing protein</fullName>
    </submittedName>
</protein>
<dbReference type="Proteomes" id="UP000887579">
    <property type="component" value="Unplaced"/>
</dbReference>
<organism evidence="1 2">
    <name type="scientific">Panagrolaimus sp. ES5</name>
    <dbReference type="NCBI Taxonomy" id="591445"/>
    <lineage>
        <taxon>Eukaryota</taxon>
        <taxon>Metazoa</taxon>
        <taxon>Ecdysozoa</taxon>
        <taxon>Nematoda</taxon>
        <taxon>Chromadorea</taxon>
        <taxon>Rhabditida</taxon>
        <taxon>Tylenchina</taxon>
        <taxon>Panagrolaimomorpha</taxon>
        <taxon>Panagrolaimoidea</taxon>
        <taxon>Panagrolaimidae</taxon>
        <taxon>Panagrolaimus</taxon>
    </lineage>
</organism>
<reference evidence="2" key="1">
    <citation type="submission" date="2022-11" db="UniProtKB">
        <authorList>
            <consortium name="WormBaseParasite"/>
        </authorList>
    </citation>
    <scope>IDENTIFICATION</scope>
</reference>
<proteinExistence type="predicted"/>
<accession>A0AC34EZA9</accession>
<name>A0AC34EZA9_9BILA</name>